<proteinExistence type="predicted"/>
<organism evidence="1 2">
    <name type="scientific">Candidatus Desulfaltia bathyphila</name>
    <dbReference type="NCBI Taxonomy" id="2841697"/>
    <lineage>
        <taxon>Bacteria</taxon>
        <taxon>Pseudomonadati</taxon>
        <taxon>Thermodesulfobacteriota</taxon>
        <taxon>Desulfobacteria</taxon>
        <taxon>Desulfobacterales</taxon>
        <taxon>Desulfobacterales incertae sedis</taxon>
        <taxon>Candidatus Desulfaltia</taxon>
    </lineage>
</organism>
<gene>
    <name evidence="1" type="ORF">H8E80_05970</name>
</gene>
<dbReference type="EMBL" id="JACNLL010000056">
    <property type="protein sequence ID" value="MBC8199576.1"/>
    <property type="molecule type" value="Genomic_DNA"/>
</dbReference>
<evidence type="ECO:0000313" key="2">
    <source>
        <dbReference type="Proteomes" id="UP000603545"/>
    </source>
</evidence>
<name>A0A8J6TAG5_9BACT</name>
<dbReference type="Proteomes" id="UP000603545">
    <property type="component" value="Unassembled WGS sequence"/>
</dbReference>
<reference evidence="1 2" key="1">
    <citation type="submission" date="2020-08" db="EMBL/GenBank/DDBJ databases">
        <title>Bridging the membrane lipid divide: bacteria of the FCB group superphylum have the potential to synthesize archaeal ether lipids.</title>
        <authorList>
            <person name="Villanueva L."/>
            <person name="Von Meijenfeldt F.A.B."/>
            <person name="Westbye A.B."/>
            <person name="Yadav S."/>
            <person name="Hopmans E.C."/>
            <person name="Dutilh B.E."/>
            <person name="Sinninghe Damste J.S."/>
        </authorList>
    </citation>
    <scope>NUCLEOTIDE SEQUENCE [LARGE SCALE GENOMIC DNA]</scope>
    <source>
        <strain evidence="1">NIOZ-UU82</strain>
    </source>
</reference>
<sequence>MAVHIEFTIKYSKAVIPAKAGHVVTRSEASALSRKIRWMPDQVRHDKVRVLFCRVINFGERKVEITSSAPAVLAPVAAGALAPRERNVKDFDEDLQDES</sequence>
<comment type="caution">
    <text evidence="1">The sequence shown here is derived from an EMBL/GenBank/DDBJ whole genome shotgun (WGS) entry which is preliminary data.</text>
</comment>
<protein>
    <submittedName>
        <fullName evidence="1">Uncharacterized protein</fullName>
    </submittedName>
</protein>
<accession>A0A8J6TAG5</accession>
<evidence type="ECO:0000313" key="1">
    <source>
        <dbReference type="EMBL" id="MBC8199576.1"/>
    </source>
</evidence>
<dbReference type="AlphaFoldDB" id="A0A8J6TAG5"/>